<evidence type="ECO:0000259" key="8">
    <source>
        <dbReference type="PROSITE" id="PS50928"/>
    </source>
</evidence>
<comment type="subcellular location">
    <subcellularLocation>
        <location evidence="1 7">Cell membrane</location>
        <topology evidence="1 7">Multi-pass membrane protein</topology>
    </subcellularLocation>
</comment>
<name>A0A523RR11_UNCAE</name>
<feature type="domain" description="ABC transmembrane type-1" evidence="8">
    <location>
        <begin position="73"/>
        <end position="283"/>
    </location>
</feature>
<evidence type="ECO:0000256" key="6">
    <source>
        <dbReference type="ARBA" id="ARBA00023136"/>
    </source>
</evidence>
<dbReference type="GO" id="GO:0055085">
    <property type="term" value="P:transmembrane transport"/>
    <property type="evidence" value="ECO:0007669"/>
    <property type="project" value="InterPro"/>
</dbReference>
<keyword evidence="2 7" id="KW-0813">Transport</keyword>
<dbReference type="Proteomes" id="UP000316360">
    <property type="component" value="Unassembled WGS sequence"/>
</dbReference>
<feature type="transmembrane region" description="Helical" evidence="7">
    <location>
        <begin position="77"/>
        <end position="98"/>
    </location>
</feature>
<keyword evidence="6 7" id="KW-0472">Membrane</keyword>
<keyword evidence="3" id="KW-1003">Cell membrane</keyword>
<feature type="transmembrane region" description="Helical" evidence="7">
    <location>
        <begin position="218"/>
        <end position="240"/>
    </location>
</feature>
<dbReference type="PROSITE" id="PS50928">
    <property type="entry name" value="ABC_TM1"/>
    <property type="match status" value="1"/>
</dbReference>
<organism evidence="9 10">
    <name type="scientific">Aerophobetes bacterium</name>
    <dbReference type="NCBI Taxonomy" id="2030807"/>
    <lineage>
        <taxon>Bacteria</taxon>
        <taxon>Candidatus Aerophobota</taxon>
    </lineage>
</organism>
<evidence type="ECO:0000313" key="9">
    <source>
        <dbReference type="EMBL" id="TET08232.1"/>
    </source>
</evidence>
<evidence type="ECO:0000256" key="7">
    <source>
        <dbReference type="RuleBase" id="RU363032"/>
    </source>
</evidence>
<evidence type="ECO:0000256" key="4">
    <source>
        <dbReference type="ARBA" id="ARBA00022692"/>
    </source>
</evidence>
<accession>A0A523RR11</accession>
<dbReference type="InterPro" id="IPR035906">
    <property type="entry name" value="MetI-like_sf"/>
</dbReference>
<dbReference type="PANTHER" id="PTHR43005">
    <property type="entry name" value="BLR7065 PROTEIN"/>
    <property type="match status" value="1"/>
</dbReference>
<evidence type="ECO:0000256" key="3">
    <source>
        <dbReference type="ARBA" id="ARBA00022475"/>
    </source>
</evidence>
<dbReference type="CDD" id="cd06261">
    <property type="entry name" value="TM_PBP2"/>
    <property type="match status" value="1"/>
</dbReference>
<protein>
    <submittedName>
        <fullName evidence="9">Sugar ABC transporter permease</fullName>
    </submittedName>
</protein>
<feature type="transmembrane region" description="Helical" evidence="7">
    <location>
        <begin position="12"/>
        <end position="35"/>
    </location>
</feature>
<dbReference type="InterPro" id="IPR000515">
    <property type="entry name" value="MetI-like"/>
</dbReference>
<dbReference type="AlphaFoldDB" id="A0A523RR11"/>
<evidence type="ECO:0000256" key="2">
    <source>
        <dbReference type="ARBA" id="ARBA00022448"/>
    </source>
</evidence>
<evidence type="ECO:0000313" key="10">
    <source>
        <dbReference type="Proteomes" id="UP000316360"/>
    </source>
</evidence>
<comment type="caution">
    <text evidence="9">The sequence shown here is derived from an EMBL/GenBank/DDBJ whole genome shotgun (WGS) entry which is preliminary data.</text>
</comment>
<gene>
    <name evidence="9" type="ORF">E3J84_06420</name>
</gene>
<dbReference type="SUPFAM" id="SSF161098">
    <property type="entry name" value="MetI-like"/>
    <property type="match status" value="1"/>
</dbReference>
<evidence type="ECO:0000256" key="5">
    <source>
        <dbReference type="ARBA" id="ARBA00022989"/>
    </source>
</evidence>
<evidence type="ECO:0000256" key="1">
    <source>
        <dbReference type="ARBA" id="ARBA00004651"/>
    </source>
</evidence>
<dbReference type="PANTHER" id="PTHR43005:SF1">
    <property type="entry name" value="SPERMIDINE_PUTRESCINE TRANSPORT SYSTEM PERMEASE PROTEIN"/>
    <property type="match status" value="1"/>
</dbReference>
<dbReference type="Gene3D" id="1.10.3720.10">
    <property type="entry name" value="MetI-like"/>
    <property type="match status" value="1"/>
</dbReference>
<feature type="transmembrane region" description="Helical" evidence="7">
    <location>
        <begin position="260"/>
        <end position="282"/>
    </location>
</feature>
<keyword evidence="4 7" id="KW-0812">Transmembrane</keyword>
<keyword evidence="5 7" id="KW-1133">Transmembrane helix</keyword>
<dbReference type="GO" id="GO:0005886">
    <property type="term" value="C:plasma membrane"/>
    <property type="evidence" value="ECO:0007669"/>
    <property type="project" value="UniProtKB-SubCell"/>
</dbReference>
<proteinExistence type="inferred from homology"/>
<feature type="non-terminal residue" evidence="9">
    <location>
        <position position="283"/>
    </location>
</feature>
<feature type="transmembrane region" description="Helical" evidence="7">
    <location>
        <begin position="110"/>
        <end position="131"/>
    </location>
</feature>
<reference evidence="9 10" key="1">
    <citation type="submission" date="2019-03" db="EMBL/GenBank/DDBJ databases">
        <title>Metabolic potential of uncultured bacteria and archaea associated with petroleum seepage in deep-sea sediments.</title>
        <authorList>
            <person name="Dong X."/>
            <person name="Hubert C."/>
        </authorList>
    </citation>
    <scope>NUCLEOTIDE SEQUENCE [LARGE SCALE GENOMIC DNA]</scope>
    <source>
        <strain evidence="9">E44_bin7</strain>
    </source>
</reference>
<dbReference type="EMBL" id="SOKJ01000369">
    <property type="protein sequence ID" value="TET08232.1"/>
    <property type="molecule type" value="Genomic_DNA"/>
</dbReference>
<dbReference type="Pfam" id="PF00528">
    <property type="entry name" value="BPD_transp_1"/>
    <property type="match status" value="1"/>
</dbReference>
<comment type="similarity">
    <text evidence="7">Belongs to the binding-protein-dependent transport system permease family.</text>
</comment>
<sequence length="283" mass="32197">MMGIHSKKSGEFLAGYGLIMPTLILLGIIVFYPLIHTFYLSFFDTSLVLPKPEFIGLQGYGKIIKSKILWIVIKNSFIWTVIVVIFQFIIGLASAILLNQKFKGRALARAIVILPWVTPGVIVAMVWRLMYHPQLGLLNRFLFDLGLIKNYVAWLGYPNTALYAVIISAIWKGFPFSTIMYLAALQTVPQELYEAANLDGANRWQSFFRITIPQIMPVIRVTLLLTSILTFNYFELIYVMTKGGPGKSSHIFPTYIYQIAFVQFRFGPASRYAVISFLLLLIF</sequence>
<feature type="transmembrane region" description="Helical" evidence="7">
    <location>
        <begin position="151"/>
        <end position="171"/>
    </location>
</feature>